<proteinExistence type="predicted"/>
<dbReference type="EMBL" id="CP048104">
    <property type="protein sequence ID" value="QKG83901.1"/>
    <property type="molecule type" value="Genomic_DNA"/>
</dbReference>
<dbReference type="Gene3D" id="3.30.1330.10">
    <property type="entry name" value="PurM-like, N-terminal domain"/>
    <property type="match status" value="1"/>
</dbReference>
<name>A0A7D3Y8V1_9BACL</name>
<keyword evidence="3" id="KW-1185">Reference proteome</keyword>
<evidence type="ECO:0000313" key="2">
    <source>
        <dbReference type="EMBL" id="QKG83901.1"/>
    </source>
</evidence>
<reference evidence="2 3" key="1">
    <citation type="submission" date="2020-01" db="EMBL/GenBank/DDBJ databases">
        <authorList>
            <person name="Gulvik C.A."/>
            <person name="Batra D.G."/>
        </authorList>
    </citation>
    <scope>NUCLEOTIDE SEQUENCE [LARGE SCALE GENOMIC DNA]</scope>
    <source>
        <strain evidence="2 3">W9323</strain>
    </source>
</reference>
<dbReference type="InterPro" id="IPR016188">
    <property type="entry name" value="PurM-like_N"/>
</dbReference>
<dbReference type="RefSeq" id="WP_173221083.1">
    <property type="nucleotide sequence ID" value="NZ_CP048104.1"/>
</dbReference>
<dbReference type="InterPro" id="IPR036921">
    <property type="entry name" value="PurM-like_N_sf"/>
</dbReference>
<dbReference type="AlphaFoldDB" id="A0A7D3Y8V1"/>
<organism evidence="2 3">
    <name type="scientific">Kroppenstedtia pulmonis</name>
    <dbReference type="NCBI Taxonomy" id="1380685"/>
    <lineage>
        <taxon>Bacteria</taxon>
        <taxon>Bacillati</taxon>
        <taxon>Bacillota</taxon>
        <taxon>Bacilli</taxon>
        <taxon>Bacillales</taxon>
        <taxon>Thermoactinomycetaceae</taxon>
        <taxon>Kroppenstedtia</taxon>
    </lineage>
</organism>
<dbReference type="Proteomes" id="UP000503088">
    <property type="component" value="Chromosome"/>
</dbReference>
<gene>
    <name evidence="2" type="ORF">GXN76_05035</name>
</gene>
<accession>A0A7D3Y8V1</accession>
<evidence type="ECO:0000259" key="1">
    <source>
        <dbReference type="Pfam" id="PF00586"/>
    </source>
</evidence>
<dbReference type="KEGG" id="kpul:GXN76_05035"/>
<dbReference type="Pfam" id="PF00586">
    <property type="entry name" value="AIRS"/>
    <property type="match status" value="1"/>
</dbReference>
<dbReference type="SUPFAM" id="SSF55326">
    <property type="entry name" value="PurM N-terminal domain-like"/>
    <property type="match status" value="1"/>
</dbReference>
<evidence type="ECO:0000313" key="3">
    <source>
        <dbReference type="Proteomes" id="UP000503088"/>
    </source>
</evidence>
<protein>
    <recommendedName>
        <fullName evidence="1">PurM-like N-terminal domain-containing protein</fullName>
    </recommendedName>
</protein>
<feature type="domain" description="PurM-like N-terminal" evidence="1">
    <location>
        <begin position="18"/>
        <end position="105"/>
    </location>
</feature>
<sequence length="259" mass="27749">MGWMPLGQKGFSLRKVRDLTVMDFQDSISLVIACDSLGGIGNKPWDQVQVPPETVGIFGVRVPLFEVIASGGVPIHVSDCLAVEMEDTGRRIIEGIRSYCAEAGVIEENQFNGSTEENVLTLQTGIGIMVTGWVEQGGFFPGCSEAGDVILCAGIPKSGPQFQISLEDPELLSLQELIRLRKDQGVGDLLPVGSKGVKYEAEQLAESAGLSVQLKEDVAVDLHRSGGPATCAVFSCKPGDMDRLANKLTTPLHQVGYLF</sequence>